<keyword evidence="1" id="KW-1133">Transmembrane helix</keyword>
<feature type="transmembrane region" description="Helical" evidence="1">
    <location>
        <begin position="295"/>
        <end position="323"/>
    </location>
</feature>
<evidence type="ECO:0000313" key="2">
    <source>
        <dbReference type="EMBL" id="SPJ31208.1"/>
    </source>
</evidence>
<protein>
    <submittedName>
        <fullName evidence="2">Uncharacterized protein</fullName>
    </submittedName>
</protein>
<organism evidence="2 3">
    <name type="scientific">Falsiruegeria mediterranea M17</name>
    <dbReference type="NCBI Taxonomy" id="1200281"/>
    <lineage>
        <taxon>Bacteria</taxon>
        <taxon>Pseudomonadati</taxon>
        <taxon>Pseudomonadota</taxon>
        <taxon>Alphaproteobacteria</taxon>
        <taxon>Rhodobacterales</taxon>
        <taxon>Roseobacteraceae</taxon>
        <taxon>Falsiruegeria</taxon>
    </lineage>
</organism>
<keyword evidence="1" id="KW-0812">Transmembrane</keyword>
<accession>A0A2R8CG25</accession>
<proteinExistence type="predicted"/>
<dbReference type="AlphaFoldDB" id="A0A2R8CG25"/>
<gene>
    <name evidence="2" type="ORF">TRM7615_04751</name>
</gene>
<keyword evidence="1" id="KW-0472">Membrane</keyword>
<name>A0A2R8CG25_9RHOB</name>
<sequence length="370" mass="40934">MLSLFFRLPFWMYLVMAVCFGYMTERLVVKDRKKDAEITEALKQDPPQVVDLSGYDPARNKALADEVTVSGWINTEHNTELTKSKNGITTGTRYMFVMAGEGDSEGSQIARAVLILTEAERDFFAENSGQFLSGLLPQGFEMTFNGRATSSMSFSDVARKAMKEQGVTRAENFFYLQPYFYGREAALSPDPNAALDIRTVGYGIAGVLVLLALSKIVMRRKNKRPQKGDSFANGPIVTSGVDLQPQTVARTAHANDSPVGRLATAEPSQSSEVEEQVSLVGRHVPKRATQIWVNMLWGVAGVAAVFILPPILAAMVAVGILAWRMMPQGRVQPETGGIMSRVWARRSKEVSRKLASDPFERLRQPDHRQV</sequence>
<dbReference type="OrthoDB" id="7874912at2"/>
<evidence type="ECO:0000256" key="1">
    <source>
        <dbReference type="SAM" id="Phobius"/>
    </source>
</evidence>
<dbReference type="RefSeq" id="WP_108792407.1">
    <property type="nucleotide sequence ID" value="NZ_ONZG01000018.1"/>
</dbReference>
<dbReference type="Proteomes" id="UP000244898">
    <property type="component" value="Unassembled WGS sequence"/>
</dbReference>
<dbReference type="EMBL" id="ONZG01000018">
    <property type="protein sequence ID" value="SPJ31208.1"/>
    <property type="molecule type" value="Genomic_DNA"/>
</dbReference>
<evidence type="ECO:0000313" key="3">
    <source>
        <dbReference type="Proteomes" id="UP000244898"/>
    </source>
</evidence>
<reference evidence="3" key="1">
    <citation type="submission" date="2018-03" db="EMBL/GenBank/DDBJ databases">
        <authorList>
            <person name="Rodrigo-Torres L."/>
            <person name="Arahal R. D."/>
            <person name="Lucena T."/>
        </authorList>
    </citation>
    <scope>NUCLEOTIDE SEQUENCE [LARGE SCALE GENOMIC DNA]</scope>
    <source>
        <strain evidence="3">CECT 7615</strain>
    </source>
</reference>
<keyword evidence="3" id="KW-1185">Reference proteome</keyword>
<feature type="transmembrane region" description="Helical" evidence="1">
    <location>
        <begin position="200"/>
        <end position="218"/>
    </location>
</feature>